<dbReference type="STRING" id="671143.DAMO_2394"/>
<dbReference type="eggNOG" id="COG2929">
    <property type="taxonomic scope" value="Bacteria"/>
</dbReference>
<dbReference type="Pfam" id="PF04365">
    <property type="entry name" value="BrnT_toxin"/>
    <property type="match status" value="1"/>
</dbReference>
<organism evidence="1 2">
    <name type="scientific">Methylomirabilis oxygeniifera</name>
    <dbReference type="NCBI Taxonomy" id="671143"/>
    <lineage>
        <taxon>Bacteria</taxon>
        <taxon>Candidatus Methylomirabilota</taxon>
        <taxon>Candidatus Methylomirabilia</taxon>
        <taxon>Candidatus Methylomirabilales</taxon>
        <taxon>Candidatus Methylomirabilaceae</taxon>
        <taxon>Candidatus Methylomirabilis</taxon>
    </lineage>
</organism>
<dbReference type="InterPro" id="IPR038573">
    <property type="entry name" value="BrnT_sf"/>
</dbReference>
<dbReference type="HOGENOM" id="CLU_149290_1_1_0"/>
<evidence type="ECO:0000313" key="2">
    <source>
        <dbReference type="Proteomes" id="UP000006898"/>
    </source>
</evidence>
<evidence type="ECO:0008006" key="3">
    <source>
        <dbReference type="Google" id="ProtNLM"/>
    </source>
</evidence>
<dbReference type="Gene3D" id="3.10.450.530">
    <property type="entry name" value="Ribonuclease toxin, BrnT, of type II toxin-antitoxin system"/>
    <property type="match status" value="1"/>
</dbReference>
<sequence length="99" mass="11471">MELLFEWGENKARENLRKHKVSFEEAKTVFNDPLLITFPDEEHSASEERYLSIGTSAINKILLVIHTEREATEGTMIIRIISCRKATASERRTYEEGED</sequence>
<dbReference type="Proteomes" id="UP000006898">
    <property type="component" value="Chromosome"/>
</dbReference>
<dbReference type="AlphaFoldDB" id="D5MIT5"/>
<protein>
    <recommendedName>
        <fullName evidence="3">BrnT family toxin</fullName>
    </recommendedName>
</protein>
<reference evidence="1 2" key="1">
    <citation type="journal article" date="2010" name="Nature">
        <title>Nitrite-driven anaerobic methane oxidation by oxygenic bacteria.</title>
        <authorList>
            <person name="Ettwig K.F."/>
            <person name="Butler M.K."/>
            <person name="Le Paslier D."/>
            <person name="Pelletier E."/>
            <person name="Mangenot S."/>
            <person name="Kuypers M.M.M."/>
            <person name="Schreiber F."/>
            <person name="Dutilh B.E."/>
            <person name="Zedelius J."/>
            <person name="de Beer D."/>
            <person name="Gloerich J."/>
            <person name="Wessels H.J.C.T."/>
            <person name="van Allen T."/>
            <person name="Luesken F."/>
            <person name="Wu M."/>
            <person name="van de Pas-Schoonen K.T."/>
            <person name="Op den Camp H.J.M."/>
            <person name="Janssen-Megens E.M."/>
            <person name="Francoijs K-J."/>
            <person name="Stunnenberg H."/>
            <person name="Weissenbach J."/>
            <person name="Jetten M.S.M."/>
            <person name="Strous M."/>
        </authorList>
    </citation>
    <scope>NUCLEOTIDE SEQUENCE [LARGE SCALE GENOMIC DNA]</scope>
</reference>
<dbReference type="InterPro" id="IPR007460">
    <property type="entry name" value="BrnT_toxin"/>
</dbReference>
<gene>
    <name evidence="1" type="ORF">DAMO_2394</name>
</gene>
<proteinExistence type="predicted"/>
<dbReference type="EMBL" id="FP565575">
    <property type="protein sequence ID" value="CBE69442.1"/>
    <property type="molecule type" value="Genomic_DNA"/>
</dbReference>
<accession>D5MIT5</accession>
<dbReference type="KEGG" id="mox:DAMO_2394"/>
<name>D5MIT5_METO1</name>
<evidence type="ECO:0000313" key="1">
    <source>
        <dbReference type="EMBL" id="CBE69442.1"/>
    </source>
</evidence>